<evidence type="ECO:0000256" key="2">
    <source>
        <dbReference type="ARBA" id="ARBA00009045"/>
    </source>
</evidence>
<evidence type="ECO:0000256" key="6">
    <source>
        <dbReference type="SAM" id="Phobius"/>
    </source>
</evidence>
<evidence type="ECO:0000256" key="5">
    <source>
        <dbReference type="ARBA" id="ARBA00023136"/>
    </source>
</evidence>
<comment type="caution">
    <text evidence="8">The sequence shown here is derived from an EMBL/GenBank/DDBJ whole genome shotgun (WGS) entry which is preliminary data.</text>
</comment>
<evidence type="ECO:0000256" key="4">
    <source>
        <dbReference type="ARBA" id="ARBA00022989"/>
    </source>
</evidence>
<protein>
    <recommendedName>
        <fullName evidence="7">Peptidase S54 rhomboid domain-containing protein</fullName>
    </recommendedName>
</protein>
<dbReference type="InterPro" id="IPR051739">
    <property type="entry name" value="Rhomboid_IM_Serine_Proteases"/>
</dbReference>
<feature type="transmembrane region" description="Helical" evidence="6">
    <location>
        <begin position="215"/>
        <end position="235"/>
    </location>
</feature>
<dbReference type="PANTHER" id="PTHR45840">
    <property type="entry name" value="RHOMBOID-RELATED PROTEIN"/>
    <property type="match status" value="1"/>
</dbReference>
<evidence type="ECO:0000256" key="3">
    <source>
        <dbReference type="ARBA" id="ARBA00022692"/>
    </source>
</evidence>
<dbReference type="Pfam" id="PF01694">
    <property type="entry name" value="Rhomboid"/>
    <property type="match status" value="1"/>
</dbReference>
<feature type="transmembrane region" description="Helical" evidence="6">
    <location>
        <begin position="305"/>
        <end position="326"/>
    </location>
</feature>
<organism evidence="8 9">
    <name type="scientific">Steinernema hermaphroditum</name>
    <dbReference type="NCBI Taxonomy" id="289476"/>
    <lineage>
        <taxon>Eukaryota</taxon>
        <taxon>Metazoa</taxon>
        <taxon>Ecdysozoa</taxon>
        <taxon>Nematoda</taxon>
        <taxon>Chromadorea</taxon>
        <taxon>Rhabditida</taxon>
        <taxon>Tylenchina</taxon>
        <taxon>Panagrolaimomorpha</taxon>
        <taxon>Strongyloidoidea</taxon>
        <taxon>Steinernematidae</taxon>
        <taxon>Steinernema</taxon>
    </lineage>
</organism>
<feature type="domain" description="Peptidase S54 rhomboid" evidence="7">
    <location>
        <begin position="153"/>
        <end position="294"/>
    </location>
</feature>
<accession>A0AA39M4F8</accession>
<dbReference type="PANTHER" id="PTHR45840:SF2">
    <property type="entry name" value="PROTEIN RHOMBOID-RELATED"/>
    <property type="match status" value="1"/>
</dbReference>
<keyword evidence="3 6" id="KW-0812">Transmembrane</keyword>
<sequence length="349" mass="39315">MGLSKEARKRQLNSVTEVVELLGRHGHVTTRQLSVVSNKIAERVPLTMPQAAKMDALMKNAESRVFSAEDIEAALDSSEVQEKCMNRVLYRVGEWVFPRSMLSDYKSYIYAYRCWPPPLFSPTVIALCICIYILAPYEQFVDYGIRPCNAKYVYPYFTNMFFHSSLPHLISNLVILALCSIKELVHHYRIITIFILSGIGSSLIYVIFARDDIPSIGMSGAIYGLLAIHISDIFLNWSEMPFRFVRLLIIFGFLISVNYDLIFGGASVYDSRISHFAHFGGFFFGLPLGVVFLKNLQVREYDVVARTSCAILLPVLFLVAIGMNVFQAVHVCGTVQDPLIPPKNTLISG</sequence>
<dbReference type="AlphaFoldDB" id="A0AA39M4F8"/>
<evidence type="ECO:0000313" key="9">
    <source>
        <dbReference type="Proteomes" id="UP001175271"/>
    </source>
</evidence>
<dbReference type="Gene3D" id="1.20.1540.10">
    <property type="entry name" value="Rhomboid-like"/>
    <property type="match status" value="1"/>
</dbReference>
<evidence type="ECO:0000259" key="7">
    <source>
        <dbReference type="Pfam" id="PF01694"/>
    </source>
</evidence>
<dbReference type="InterPro" id="IPR022764">
    <property type="entry name" value="Peptidase_S54_rhomboid_dom"/>
</dbReference>
<keyword evidence="4 6" id="KW-1133">Transmembrane helix</keyword>
<feature type="transmembrane region" description="Helical" evidence="6">
    <location>
        <begin position="247"/>
        <end position="269"/>
    </location>
</feature>
<name>A0AA39M4F8_9BILA</name>
<feature type="transmembrane region" description="Helical" evidence="6">
    <location>
        <begin position="157"/>
        <end position="178"/>
    </location>
</feature>
<keyword evidence="9" id="KW-1185">Reference proteome</keyword>
<gene>
    <name evidence="8" type="ORF">QR680_015162</name>
</gene>
<dbReference type="EMBL" id="JAUCMV010000002">
    <property type="protein sequence ID" value="KAK0421291.1"/>
    <property type="molecule type" value="Genomic_DNA"/>
</dbReference>
<dbReference type="InterPro" id="IPR035952">
    <property type="entry name" value="Rhomboid-like_sf"/>
</dbReference>
<dbReference type="GO" id="GO:0004252">
    <property type="term" value="F:serine-type endopeptidase activity"/>
    <property type="evidence" value="ECO:0007669"/>
    <property type="project" value="InterPro"/>
</dbReference>
<comment type="similarity">
    <text evidence="2">Belongs to the peptidase S54 family.</text>
</comment>
<proteinExistence type="inferred from homology"/>
<keyword evidence="5 6" id="KW-0472">Membrane</keyword>
<feature type="transmembrane region" description="Helical" evidence="6">
    <location>
        <begin position="119"/>
        <end position="137"/>
    </location>
</feature>
<feature type="transmembrane region" description="Helical" evidence="6">
    <location>
        <begin position="190"/>
        <end position="209"/>
    </location>
</feature>
<dbReference type="Proteomes" id="UP001175271">
    <property type="component" value="Unassembled WGS sequence"/>
</dbReference>
<evidence type="ECO:0000313" key="8">
    <source>
        <dbReference type="EMBL" id="KAK0421291.1"/>
    </source>
</evidence>
<dbReference type="GO" id="GO:0016020">
    <property type="term" value="C:membrane"/>
    <property type="evidence" value="ECO:0007669"/>
    <property type="project" value="UniProtKB-SubCell"/>
</dbReference>
<dbReference type="SUPFAM" id="SSF144091">
    <property type="entry name" value="Rhomboid-like"/>
    <property type="match status" value="1"/>
</dbReference>
<evidence type="ECO:0000256" key="1">
    <source>
        <dbReference type="ARBA" id="ARBA00004141"/>
    </source>
</evidence>
<comment type="subcellular location">
    <subcellularLocation>
        <location evidence="1">Membrane</location>
        <topology evidence="1">Multi-pass membrane protein</topology>
    </subcellularLocation>
</comment>
<feature type="transmembrane region" description="Helical" evidence="6">
    <location>
        <begin position="275"/>
        <end position="293"/>
    </location>
</feature>
<reference evidence="8" key="1">
    <citation type="submission" date="2023-06" db="EMBL/GenBank/DDBJ databases">
        <title>Genomic analysis of the entomopathogenic nematode Steinernema hermaphroditum.</title>
        <authorList>
            <person name="Schwarz E.M."/>
            <person name="Heppert J.K."/>
            <person name="Baniya A."/>
            <person name="Schwartz H.T."/>
            <person name="Tan C.-H."/>
            <person name="Antoshechkin I."/>
            <person name="Sternberg P.W."/>
            <person name="Goodrich-Blair H."/>
            <person name="Dillman A.R."/>
        </authorList>
    </citation>
    <scope>NUCLEOTIDE SEQUENCE</scope>
    <source>
        <strain evidence="8">PS9179</strain>
        <tissue evidence="8">Whole animal</tissue>
    </source>
</reference>